<accession>A0A9Q0RU67</accession>
<dbReference type="Pfam" id="PF00225">
    <property type="entry name" value="Kinesin"/>
    <property type="match status" value="1"/>
</dbReference>
<evidence type="ECO:0000256" key="9">
    <source>
        <dbReference type="PROSITE-ProRule" id="PRU00283"/>
    </source>
</evidence>
<dbReference type="InterPro" id="IPR027417">
    <property type="entry name" value="P-loop_NTPase"/>
</dbReference>
<protein>
    <submittedName>
        <fullName evidence="12">Kinesin-like protein KIF18B</fullName>
    </submittedName>
</protein>
<dbReference type="GO" id="GO:0007018">
    <property type="term" value="P:microtubule-based movement"/>
    <property type="evidence" value="ECO:0007669"/>
    <property type="project" value="InterPro"/>
</dbReference>
<evidence type="ECO:0000256" key="4">
    <source>
        <dbReference type="ARBA" id="ARBA00022840"/>
    </source>
</evidence>
<keyword evidence="2" id="KW-0493">Microtubule</keyword>
<proteinExistence type="inferred from homology"/>
<dbReference type="InterPro" id="IPR036961">
    <property type="entry name" value="Kinesin_motor_dom_sf"/>
</dbReference>
<evidence type="ECO:0000256" key="1">
    <source>
        <dbReference type="ARBA" id="ARBA00004245"/>
    </source>
</evidence>
<dbReference type="FunFam" id="3.40.850.10:FF:000054">
    <property type="entry name" value="Kinesin-like protein"/>
    <property type="match status" value="1"/>
</dbReference>
<name>A0A9Q0RU67_9DIPT</name>
<evidence type="ECO:0000313" key="12">
    <source>
        <dbReference type="EMBL" id="KAJ6625238.1"/>
    </source>
</evidence>
<evidence type="ECO:0000259" key="11">
    <source>
        <dbReference type="PROSITE" id="PS50067"/>
    </source>
</evidence>
<dbReference type="EMBL" id="WJQU01003402">
    <property type="protein sequence ID" value="KAJ6625238.1"/>
    <property type="molecule type" value="Genomic_DNA"/>
</dbReference>
<dbReference type="GO" id="GO:0005524">
    <property type="term" value="F:ATP binding"/>
    <property type="evidence" value="ECO:0007669"/>
    <property type="project" value="UniProtKB-UniRule"/>
</dbReference>
<dbReference type="GO" id="GO:0003777">
    <property type="term" value="F:microtubule motor activity"/>
    <property type="evidence" value="ECO:0007669"/>
    <property type="project" value="InterPro"/>
</dbReference>
<evidence type="ECO:0000256" key="7">
    <source>
        <dbReference type="ARBA" id="ARBA00023212"/>
    </source>
</evidence>
<keyword evidence="4 9" id="KW-0067">ATP-binding</keyword>
<evidence type="ECO:0000256" key="6">
    <source>
        <dbReference type="ARBA" id="ARBA00023175"/>
    </source>
</evidence>
<dbReference type="PROSITE" id="PS50067">
    <property type="entry name" value="KINESIN_MOTOR_2"/>
    <property type="match status" value="1"/>
</dbReference>
<dbReference type="OrthoDB" id="3176171at2759"/>
<evidence type="ECO:0000256" key="8">
    <source>
        <dbReference type="ARBA" id="ARBA00060769"/>
    </source>
</evidence>
<keyword evidence="13" id="KW-1185">Reference proteome</keyword>
<feature type="binding site" evidence="9">
    <location>
        <begin position="104"/>
        <end position="111"/>
    </location>
    <ligand>
        <name>ATP</name>
        <dbReference type="ChEBI" id="CHEBI:30616"/>
    </ligand>
</feature>
<dbReference type="PRINTS" id="PR00380">
    <property type="entry name" value="KINESINHEAVY"/>
</dbReference>
<dbReference type="Gene3D" id="3.40.850.10">
    <property type="entry name" value="Kinesin motor domain"/>
    <property type="match status" value="1"/>
</dbReference>
<feature type="coiled-coil region" evidence="10">
    <location>
        <begin position="362"/>
        <end position="413"/>
    </location>
</feature>
<comment type="similarity">
    <text evidence="8">Belongs to the TRAFAC class myosin-kinesin ATPase superfamily. Kinesin family. KIN-8 subfamily.</text>
</comment>
<dbReference type="InterPro" id="IPR001752">
    <property type="entry name" value="Kinesin_motor_dom"/>
</dbReference>
<evidence type="ECO:0000256" key="3">
    <source>
        <dbReference type="ARBA" id="ARBA00022741"/>
    </source>
</evidence>
<evidence type="ECO:0000256" key="10">
    <source>
        <dbReference type="SAM" id="Coils"/>
    </source>
</evidence>
<evidence type="ECO:0000313" key="13">
    <source>
        <dbReference type="Proteomes" id="UP001151699"/>
    </source>
</evidence>
<dbReference type="Proteomes" id="UP001151699">
    <property type="component" value="Unassembled WGS sequence"/>
</dbReference>
<comment type="subcellular location">
    <subcellularLocation>
        <location evidence="1">Cytoplasm</location>
        <location evidence="1">Cytoskeleton</location>
    </subcellularLocation>
</comment>
<dbReference type="PANTHER" id="PTHR47968">
    <property type="entry name" value="CENTROMERE PROTEIN E"/>
    <property type="match status" value="1"/>
</dbReference>
<evidence type="ECO:0000256" key="2">
    <source>
        <dbReference type="ARBA" id="ARBA00022701"/>
    </source>
</evidence>
<dbReference type="PANTHER" id="PTHR47968:SF65">
    <property type="entry name" value="KINESIN MOTOR DOMAIN-CONTAINING PROTEIN"/>
    <property type="match status" value="1"/>
</dbReference>
<keyword evidence="7" id="KW-0206">Cytoskeleton</keyword>
<dbReference type="GO" id="GO:0008017">
    <property type="term" value="F:microtubule binding"/>
    <property type="evidence" value="ECO:0007669"/>
    <property type="project" value="InterPro"/>
</dbReference>
<keyword evidence="6 9" id="KW-0505">Motor protein</keyword>
<dbReference type="InterPro" id="IPR027640">
    <property type="entry name" value="Kinesin-like_fam"/>
</dbReference>
<dbReference type="AlphaFoldDB" id="A0A9Q0RU67"/>
<keyword evidence="5 10" id="KW-0175">Coiled coil</keyword>
<dbReference type="SMART" id="SM00129">
    <property type="entry name" value="KISc"/>
    <property type="match status" value="1"/>
</dbReference>
<comment type="caution">
    <text evidence="12">The sequence shown here is derived from an EMBL/GenBank/DDBJ whole genome shotgun (WGS) entry which is preliminary data.</text>
</comment>
<feature type="domain" description="Kinesin motor" evidence="11">
    <location>
        <begin position="8"/>
        <end position="339"/>
    </location>
</feature>
<reference evidence="12" key="1">
    <citation type="submission" date="2022-07" db="EMBL/GenBank/DDBJ databases">
        <authorList>
            <person name="Trinca V."/>
            <person name="Uliana J.V.C."/>
            <person name="Torres T.T."/>
            <person name="Ward R.J."/>
            <person name="Monesi N."/>
        </authorList>
    </citation>
    <scope>NUCLEOTIDE SEQUENCE</scope>
    <source>
        <strain evidence="12">HSMRA1968</strain>
        <tissue evidence="12">Whole embryos</tissue>
    </source>
</reference>
<organism evidence="12 13">
    <name type="scientific">Pseudolycoriella hygida</name>
    <dbReference type="NCBI Taxonomy" id="35572"/>
    <lineage>
        <taxon>Eukaryota</taxon>
        <taxon>Metazoa</taxon>
        <taxon>Ecdysozoa</taxon>
        <taxon>Arthropoda</taxon>
        <taxon>Hexapoda</taxon>
        <taxon>Insecta</taxon>
        <taxon>Pterygota</taxon>
        <taxon>Neoptera</taxon>
        <taxon>Endopterygota</taxon>
        <taxon>Diptera</taxon>
        <taxon>Nematocera</taxon>
        <taxon>Sciaroidea</taxon>
        <taxon>Sciaridae</taxon>
        <taxon>Pseudolycoriella</taxon>
    </lineage>
</organism>
<sequence length="428" mass="48579">MPKSESNNLQVILRMRPLLGKELKLNKRNVIEIIDQNTIIFDPIHNEFCSKEERFAGFARKDLRLSFDRVFGKEATNVDIFHYSLRPLISSVLKGYNCCVFVYGVTGAGKTYTMLGSDTKRGVVYLAMEELFRQIETQRSHQSIDVGISYVEVYNEQVINLLTKDGPLKLREDSNGVIIDGVIPQRIQNCDEMVTLLCIGNHNRSQHPTDANYKSSRSHAICQVHLASTNKASGLRRVVKLSMIDLAGSERGSSSSYEELRFKEGTSINKSLLALGNCIKKLAEGSKHIPYRDSNMTRILKDSLSGNCKTVMIANVSPAERSYSETYNTLLYATRATQIRKNALSKTELKTSFPKEYYVRNLVAKISETEELRDQIKILENQVKSQAKVIENFEKAQNGLVKLIKKIETLKHKIDKSYHDLVSSRQRK</sequence>
<dbReference type="GO" id="GO:0005874">
    <property type="term" value="C:microtubule"/>
    <property type="evidence" value="ECO:0007669"/>
    <property type="project" value="UniProtKB-KW"/>
</dbReference>
<gene>
    <name evidence="12" type="primary">KIF18B</name>
    <name evidence="12" type="ORF">Bhyg_16519</name>
</gene>
<dbReference type="SUPFAM" id="SSF52540">
    <property type="entry name" value="P-loop containing nucleoside triphosphate hydrolases"/>
    <property type="match status" value="1"/>
</dbReference>
<evidence type="ECO:0000256" key="5">
    <source>
        <dbReference type="ARBA" id="ARBA00023054"/>
    </source>
</evidence>
<keyword evidence="3 9" id="KW-0547">Nucleotide-binding</keyword>
<keyword evidence="7" id="KW-0963">Cytoplasm</keyword>